<dbReference type="GO" id="GO:0003677">
    <property type="term" value="F:DNA binding"/>
    <property type="evidence" value="ECO:0007669"/>
    <property type="project" value="UniProtKB-KW"/>
</dbReference>
<feature type="region of interest" description="Disordered" evidence="6">
    <location>
        <begin position="416"/>
        <end position="447"/>
    </location>
</feature>
<dbReference type="InterPro" id="IPR007627">
    <property type="entry name" value="RNA_pol_sigma70_r2"/>
</dbReference>
<organism evidence="10 11">
    <name type="scientific">Streptomyces alkaliterrae</name>
    <dbReference type="NCBI Taxonomy" id="2213162"/>
    <lineage>
        <taxon>Bacteria</taxon>
        <taxon>Bacillati</taxon>
        <taxon>Actinomycetota</taxon>
        <taxon>Actinomycetes</taxon>
        <taxon>Kitasatosporales</taxon>
        <taxon>Streptomycetaceae</taxon>
        <taxon>Streptomyces</taxon>
    </lineage>
</organism>
<evidence type="ECO:0000256" key="5">
    <source>
        <dbReference type="ARBA" id="ARBA00023163"/>
    </source>
</evidence>
<feature type="region of interest" description="Disordered" evidence="6">
    <location>
        <begin position="216"/>
        <end position="239"/>
    </location>
</feature>
<dbReference type="InterPro" id="IPR013324">
    <property type="entry name" value="RNA_pol_sigma_r3/r4-like"/>
</dbReference>
<comment type="similarity">
    <text evidence="1">Belongs to the sigma-70 factor family. ECF subfamily.</text>
</comment>
<dbReference type="InterPro" id="IPR014284">
    <property type="entry name" value="RNA_pol_sigma-70_dom"/>
</dbReference>
<evidence type="ECO:0000259" key="8">
    <source>
        <dbReference type="Pfam" id="PF04542"/>
    </source>
</evidence>
<proteinExistence type="inferred from homology"/>
<keyword evidence="3" id="KW-0731">Sigma factor</keyword>
<sequence>MRRACRRSRTRMATCRREPRSSTRTAVSAPGTPASASDWPRRPVGMGLDDMRCLRCGRKRLAEGRGHEPRAFPELERGTSRNFSDEPRAACGPGAEGVRMSGETTSEREGPTDRELLERLRAPAGADDRDRALETLAERHLSAVLAFLAGRTRDAELAAELTQQTFADAVAILVDPRSSAWPREPDRFRAWLFGIAERRRLNHYRRQGREAGRAKVLGEERSLDDLPREDPERPDPADDPVRLYQARLVVQEVARTLPPDDRELYEWYYREEMSAARIAERLGGAAKTVNNRVTAIKTVVSEGFHAFLLVANDRTSCPRLAEIVDRYPVPFSAELRDHVVKHTYNCARCGSCGQCRLCRVTDPARITSACTRSADCERCATCHREHLALRADWAPAVALLLFLRPVREAVLESIRQTTGSASDGGDRGDRDGEVLSGRRGRPRGRRRLQAAAAGVSAAVVLAGGAYVAGLAGGGEDSPAAGPDDRPAAGTRVVSVVPVTASGDVRADHTVLDLSDALLDGCGPSAFATAPDIVTCFPNSATAQACWVEEGRTTVLCGSPWEKRVRRHAVSDGPIGRAEPRAEADRQPWTLELDDGTRCNPRWGGPAPILPGELSGRYACEGAGLVVEGADVPLFDKSAAVWTVQLLPVGSDPGSSPRLEPRRKVAAVYFAGRP</sequence>
<keyword evidence="4" id="KW-0238">DNA-binding</keyword>
<feature type="domain" description="RNA polymerase sigma-70 region 2" evidence="8">
    <location>
        <begin position="136"/>
        <end position="209"/>
    </location>
</feature>
<dbReference type="Pfam" id="PF04542">
    <property type="entry name" value="Sigma70_r2"/>
    <property type="match status" value="1"/>
</dbReference>
<evidence type="ECO:0000256" key="7">
    <source>
        <dbReference type="SAM" id="Phobius"/>
    </source>
</evidence>
<name>A0A5P0YQF3_9ACTN</name>
<evidence type="ECO:0000256" key="1">
    <source>
        <dbReference type="ARBA" id="ARBA00010641"/>
    </source>
</evidence>
<feature type="compositionally biased region" description="Basic and acidic residues" evidence="6">
    <location>
        <begin position="424"/>
        <end position="433"/>
    </location>
</feature>
<keyword evidence="7" id="KW-1133">Transmembrane helix</keyword>
<evidence type="ECO:0000256" key="3">
    <source>
        <dbReference type="ARBA" id="ARBA00023082"/>
    </source>
</evidence>
<feature type="compositionally biased region" description="Basic and acidic residues" evidence="6">
    <location>
        <begin position="105"/>
        <end position="115"/>
    </location>
</feature>
<dbReference type="Pfam" id="PF08281">
    <property type="entry name" value="Sigma70_r4_2"/>
    <property type="match status" value="1"/>
</dbReference>
<keyword evidence="2" id="KW-0805">Transcription regulation</keyword>
<keyword evidence="5" id="KW-0804">Transcription</keyword>
<dbReference type="AlphaFoldDB" id="A0A5P0YQF3"/>
<evidence type="ECO:0000256" key="6">
    <source>
        <dbReference type="SAM" id="MobiDB-lite"/>
    </source>
</evidence>
<keyword evidence="7" id="KW-0472">Membrane</keyword>
<dbReference type="OrthoDB" id="4506813at2"/>
<dbReference type="GO" id="GO:0016987">
    <property type="term" value="F:sigma factor activity"/>
    <property type="evidence" value="ECO:0007669"/>
    <property type="project" value="UniProtKB-KW"/>
</dbReference>
<dbReference type="SUPFAM" id="SSF88659">
    <property type="entry name" value="Sigma3 and sigma4 domains of RNA polymerase sigma factors"/>
    <property type="match status" value="1"/>
</dbReference>
<feature type="domain" description="RNA polymerase sigma factor 70 region 4 type 2" evidence="9">
    <location>
        <begin position="250"/>
        <end position="294"/>
    </location>
</feature>
<dbReference type="PANTHER" id="PTHR43133">
    <property type="entry name" value="RNA POLYMERASE ECF-TYPE SIGMA FACTO"/>
    <property type="match status" value="1"/>
</dbReference>
<comment type="caution">
    <text evidence="10">The sequence shown here is derived from an EMBL/GenBank/DDBJ whole genome shotgun (WGS) entry which is preliminary data.</text>
</comment>
<feature type="transmembrane region" description="Helical" evidence="7">
    <location>
        <begin position="448"/>
        <end position="468"/>
    </location>
</feature>
<dbReference type="InterPro" id="IPR013249">
    <property type="entry name" value="RNA_pol_sigma70_r4_t2"/>
</dbReference>
<evidence type="ECO:0000313" key="11">
    <source>
        <dbReference type="Proteomes" id="UP000320857"/>
    </source>
</evidence>
<protein>
    <submittedName>
        <fullName evidence="10">Sigma-70 family RNA polymerase sigma factor</fullName>
    </submittedName>
</protein>
<dbReference type="EMBL" id="VJYK02000098">
    <property type="protein sequence ID" value="MQS02543.1"/>
    <property type="molecule type" value="Genomic_DNA"/>
</dbReference>
<dbReference type="SUPFAM" id="SSF88946">
    <property type="entry name" value="Sigma2 domain of RNA polymerase sigma factors"/>
    <property type="match status" value="1"/>
</dbReference>
<keyword evidence="7" id="KW-0812">Transmembrane</keyword>
<dbReference type="GO" id="GO:0006352">
    <property type="term" value="P:DNA-templated transcription initiation"/>
    <property type="evidence" value="ECO:0007669"/>
    <property type="project" value="InterPro"/>
</dbReference>
<feature type="region of interest" description="Disordered" evidence="6">
    <location>
        <begin position="1"/>
        <end position="43"/>
    </location>
</feature>
<feature type="compositionally biased region" description="Basic residues" evidence="6">
    <location>
        <begin position="1"/>
        <end position="10"/>
    </location>
</feature>
<gene>
    <name evidence="10" type="ORF">FNX44_011765</name>
</gene>
<evidence type="ECO:0000256" key="4">
    <source>
        <dbReference type="ARBA" id="ARBA00023125"/>
    </source>
</evidence>
<keyword evidence="11" id="KW-1185">Reference proteome</keyword>
<dbReference type="InterPro" id="IPR013325">
    <property type="entry name" value="RNA_pol_sigma_r2"/>
</dbReference>
<dbReference type="InterPro" id="IPR039425">
    <property type="entry name" value="RNA_pol_sigma-70-like"/>
</dbReference>
<dbReference type="Proteomes" id="UP000320857">
    <property type="component" value="Unassembled WGS sequence"/>
</dbReference>
<feature type="compositionally biased region" description="Basic residues" evidence="6">
    <location>
        <begin position="438"/>
        <end position="447"/>
    </location>
</feature>
<feature type="region of interest" description="Disordered" evidence="6">
    <location>
        <begin position="65"/>
        <end position="115"/>
    </location>
</feature>
<accession>A0A5P0YQF3</accession>
<dbReference type="InterPro" id="IPR036388">
    <property type="entry name" value="WH-like_DNA-bd_sf"/>
</dbReference>
<evidence type="ECO:0000256" key="2">
    <source>
        <dbReference type="ARBA" id="ARBA00023015"/>
    </source>
</evidence>
<evidence type="ECO:0000313" key="10">
    <source>
        <dbReference type="EMBL" id="MQS02543.1"/>
    </source>
</evidence>
<dbReference type="Gene3D" id="1.10.1740.10">
    <property type="match status" value="1"/>
</dbReference>
<dbReference type="Gene3D" id="1.10.10.10">
    <property type="entry name" value="Winged helix-like DNA-binding domain superfamily/Winged helix DNA-binding domain"/>
    <property type="match status" value="1"/>
</dbReference>
<dbReference type="PANTHER" id="PTHR43133:SF8">
    <property type="entry name" value="RNA POLYMERASE SIGMA FACTOR HI_1459-RELATED"/>
    <property type="match status" value="1"/>
</dbReference>
<feature type="compositionally biased region" description="Basic and acidic residues" evidence="6">
    <location>
        <begin position="65"/>
        <end position="88"/>
    </location>
</feature>
<dbReference type="NCBIfam" id="TIGR02937">
    <property type="entry name" value="sigma70-ECF"/>
    <property type="match status" value="1"/>
</dbReference>
<evidence type="ECO:0000259" key="9">
    <source>
        <dbReference type="Pfam" id="PF08281"/>
    </source>
</evidence>
<reference evidence="10 11" key="1">
    <citation type="submission" date="2019-10" db="EMBL/GenBank/DDBJ databases">
        <title>Streptomyces sp. nov., a novel actinobacterium isolated from alkaline environment.</title>
        <authorList>
            <person name="Golinska P."/>
        </authorList>
    </citation>
    <scope>NUCLEOTIDE SEQUENCE [LARGE SCALE GENOMIC DNA]</scope>
    <source>
        <strain evidence="10 11">OF1</strain>
    </source>
</reference>